<proteinExistence type="predicted"/>
<dbReference type="SUPFAM" id="SSF53300">
    <property type="entry name" value="vWA-like"/>
    <property type="match status" value="1"/>
</dbReference>
<evidence type="ECO:0000256" key="1">
    <source>
        <dbReference type="SAM" id="MobiDB-lite"/>
    </source>
</evidence>
<keyword evidence="4" id="KW-1185">Reference proteome</keyword>
<comment type="caution">
    <text evidence="3">The sequence shown here is derived from an EMBL/GenBank/DDBJ whole genome shotgun (WGS) entry which is preliminary data.</text>
</comment>
<dbReference type="PANTHER" id="PTHR41248">
    <property type="entry name" value="NORD PROTEIN"/>
    <property type="match status" value="1"/>
</dbReference>
<reference evidence="3" key="1">
    <citation type="submission" date="2017-08" db="EMBL/GenBank/DDBJ databases">
        <authorList>
            <person name="Imhoff J.F."/>
            <person name="Rahn T."/>
            <person name="Kuenzel S."/>
            <person name="Neulinger S.C."/>
        </authorList>
    </citation>
    <scope>NUCLEOTIDE SEQUENCE</scope>
    <source>
        <strain evidence="3">IM 151</strain>
    </source>
</reference>
<dbReference type="CDD" id="cd01454">
    <property type="entry name" value="vWA_norD_type"/>
    <property type="match status" value="1"/>
</dbReference>
<dbReference type="SMART" id="SM00327">
    <property type="entry name" value="VWA"/>
    <property type="match status" value="1"/>
</dbReference>
<dbReference type="InterPro" id="IPR036465">
    <property type="entry name" value="vWFA_dom_sf"/>
</dbReference>
<feature type="region of interest" description="Disordered" evidence="1">
    <location>
        <begin position="265"/>
        <end position="303"/>
    </location>
</feature>
<dbReference type="EMBL" id="NRRU01000004">
    <property type="protein sequence ID" value="MBK1711554.1"/>
    <property type="molecule type" value="Genomic_DNA"/>
</dbReference>
<feature type="region of interest" description="Disordered" evidence="1">
    <location>
        <begin position="315"/>
        <end position="336"/>
    </location>
</feature>
<dbReference type="InterPro" id="IPR051928">
    <property type="entry name" value="NorD/CobT"/>
</dbReference>
<feature type="compositionally biased region" description="Basic and acidic residues" evidence="1">
    <location>
        <begin position="358"/>
        <end position="379"/>
    </location>
</feature>
<evidence type="ECO:0000313" key="4">
    <source>
        <dbReference type="Proteomes" id="UP001041814"/>
    </source>
</evidence>
<dbReference type="RefSeq" id="WP_200225313.1">
    <property type="nucleotide sequence ID" value="NZ_NRRT01000001.1"/>
</dbReference>
<protein>
    <recommendedName>
        <fullName evidence="2">VWFA domain-containing protein</fullName>
    </recommendedName>
</protein>
<name>A0ABS1DPP4_RUBGE</name>
<evidence type="ECO:0000259" key="2">
    <source>
        <dbReference type="SMART" id="SM00327"/>
    </source>
</evidence>
<dbReference type="PANTHER" id="PTHR41248:SF1">
    <property type="entry name" value="NORD PROTEIN"/>
    <property type="match status" value="1"/>
</dbReference>
<dbReference type="Gene3D" id="3.40.50.410">
    <property type="entry name" value="von Willebrand factor, type A domain"/>
    <property type="match status" value="1"/>
</dbReference>
<sequence length="681" mass="74686">MAEAEDVITDAALHATKFVQGVWRRHRAHKPAIPNLTLSDVVQRLDLLVVAVFGRACPLRVAQVPARATLLARTFQRQNRPDVQGAIPATDGAQIWLPAETGLTDAALALERFRTAALHQAMRVVRGSAFGIGSEATPLVRDLYLLIEAHAADADLAELLPGMRAPLQALRAAALSARPALSHFPAWRQPLEAWTRRLMNGLVPFRGTDALYSPSPARSRRLAQDIACELQGDASEPGRPCTQPLFKDWWTGELLVPAAGLGLAADSDKDSDSASAPSADPVRSARLARQPKVREAPDEEDDIRQGAWMIQASAPHEVAEDPFGLQRPTDRDTQTAAEEFAESLAELEQARLVSTPGRPKEVLLSDDPPDARARDGGRVSADDSEYIRYPEWDHRNQAYNEAGAIVRLLSAAEGPQQWVDKTLTEHRSMLDAIRRRFEMLRGQRTPLRRQLDGDDLDLEACIDARADLRAGHPMAQALYRSQKRTKRDMAILLLIDVSGSTDGWVSSGRRVIDVEREALLLVCIALGAMGEPYAVQAFSGHGPRAVSVRTLKRFDEPYGNQVATRIAALEPDEYTRAGAAIRHGSATLMREPASQRLLLLLSDGKPNDVDVYEGRYGVEDMRRAVIEAKLQGIAPFCLTVDRYAAGYLPGVFGANQYALLAKPSMLPTALLDWMQRLVMAG</sequence>
<dbReference type="InterPro" id="IPR002035">
    <property type="entry name" value="VWF_A"/>
</dbReference>
<evidence type="ECO:0000313" key="3">
    <source>
        <dbReference type="EMBL" id="MBK1711554.1"/>
    </source>
</evidence>
<gene>
    <name evidence="3" type="ORF">CKO43_02020</name>
</gene>
<organism evidence="3 4">
    <name type="scientific">Rubrivivax gelatinosus</name>
    <name type="common">Rhodocyclus gelatinosus</name>
    <name type="synonym">Rhodopseudomonas gelatinosa</name>
    <dbReference type="NCBI Taxonomy" id="28068"/>
    <lineage>
        <taxon>Bacteria</taxon>
        <taxon>Pseudomonadati</taxon>
        <taxon>Pseudomonadota</taxon>
        <taxon>Betaproteobacteria</taxon>
        <taxon>Burkholderiales</taxon>
        <taxon>Sphaerotilaceae</taxon>
        <taxon>Rubrivivax</taxon>
    </lineage>
</organism>
<accession>A0ABS1DPP4</accession>
<feature type="region of interest" description="Disordered" evidence="1">
    <location>
        <begin position="352"/>
        <end position="379"/>
    </location>
</feature>
<feature type="domain" description="VWFA" evidence="2">
    <location>
        <begin position="488"/>
        <end position="671"/>
    </location>
</feature>
<dbReference type="Proteomes" id="UP001041814">
    <property type="component" value="Unassembled WGS sequence"/>
</dbReference>
<reference evidence="3" key="2">
    <citation type="journal article" date="2020" name="Microorganisms">
        <title>Osmotic Adaptation and Compatible Solute Biosynthesis of Phototrophic Bacteria as Revealed from Genome Analyses.</title>
        <authorList>
            <person name="Imhoff J.F."/>
            <person name="Rahn T."/>
            <person name="Kunzel S."/>
            <person name="Keller A."/>
            <person name="Neulinger S.C."/>
        </authorList>
    </citation>
    <scope>NUCLEOTIDE SEQUENCE</scope>
    <source>
        <strain evidence="3">IM 151</strain>
    </source>
</reference>